<keyword evidence="2" id="KW-1185">Reference proteome</keyword>
<evidence type="ECO:0000313" key="2">
    <source>
        <dbReference type="Proteomes" id="UP000499080"/>
    </source>
</evidence>
<accession>A0A4Y2TI54</accession>
<comment type="caution">
    <text evidence="1">The sequence shown here is derived from an EMBL/GenBank/DDBJ whole genome shotgun (WGS) entry which is preliminary data.</text>
</comment>
<sequence>MQWTTAYQYTGNNWHSHYHAADCTISFNDRATSSTEEERICFRPQRNNAKLPSCFLNSVSSFIGAHGYIAPLHICFIRHNSFYSSTEFCWFRQKIYQ</sequence>
<organism evidence="1 2">
    <name type="scientific">Araneus ventricosus</name>
    <name type="common">Orbweaver spider</name>
    <name type="synonym">Epeira ventricosa</name>
    <dbReference type="NCBI Taxonomy" id="182803"/>
    <lineage>
        <taxon>Eukaryota</taxon>
        <taxon>Metazoa</taxon>
        <taxon>Ecdysozoa</taxon>
        <taxon>Arthropoda</taxon>
        <taxon>Chelicerata</taxon>
        <taxon>Arachnida</taxon>
        <taxon>Araneae</taxon>
        <taxon>Araneomorphae</taxon>
        <taxon>Entelegynae</taxon>
        <taxon>Araneoidea</taxon>
        <taxon>Araneidae</taxon>
        <taxon>Araneus</taxon>
    </lineage>
</organism>
<evidence type="ECO:0000313" key="1">
    <source>
        <dbReference type="EMBL" id="GBO00238.1"/>
    </source>
</evidence>
<name>A0A4Y2TI54_ARAVE</name>
<protein>
    <submittedName>
        <fullName evidence="1">Uncharacterized protein</fullName>
    </submittedName>
</protein>
<dbReference type="AlphaFoldDB" id="A0A4Y2TI54"/>
<gene>
    <name evidence="1" type="ORF">AVEN_170276_1</name>
</gene>
<reference evidence="1 2" key="1">
    <citation type="journal article" date="2019" name="Sci. Rep.">
        <title>Orb-weaving spider Araneus ventricosus genome elucidates the spidroin gene catalogue.</title>
        <authorList>
            <person name="Kono N."/>
            <person name="Nakamura H."/>
            <person name="Ohtoshi R."/>
            <person name="Moran D.A.P."/>
            <person name="Shinohara A."/>
            <person name="Yoshida Y."/>
            <person name="Fujiwara M."/>
            <person name="Mori M."/>
            <person name="Tomita M."/>
            <person name="Arakawa K."/>
        </authorList>
    </citation>
    <scope>NUCLEOTIDE SEQUENCE [LARGE SCALE GENOMIC DNA]</scope>
</reference>
<dbReference type="EMBL" id="BGPR01028822">
    <property type="protein sequence ID" value="GBO00238.1"/>
    <property type="molecule type" value="Genomic_DNA"/>
</dbReference>
<proteinExistence type="predicted"/>
<dbReference type="Proteomes" id="UP000499080">
    <property type="component" value="Unassembled WGS sequence"/>
</dbReference>